<dbReference type="GO" id="GO:0008720">
    <property type="term" value="F:D-lactate dehydrogenase (NAD+) activity"/>
    <property type="evidence" value="ECO:0007669"/>
    <property type="project" value="TreeGrafter"/>
</dbReference>
<dbReference type="OrthoDB" id="9770306at2"/>
<dbReference type="SUPFAM" id="SSF46548">
    <property type="entry name" value="alpha-helical ferredoxin"/>
    <property type="match status" value="1"/>
</dbReference>
<dbReference type="GO" id="GO:1903457">
    <property type="term" value="P:lactate catabolic process"/>
    <property type="evidence" value="ECO:0007669"/>
    <property type="project" value="TreeGrafter"/>
</dbReference>
<dbReference type="InterPro" id="IPR004113">
    <property type="entry name" value="FAD-bd_oxidored_4_C"/>
</dbReference>
<dbReference type="AlphaFoldDB" id="A0A239M099"/>
<feature type="domain" description="FAD-binding PCMH-type" evidence="6">
    <location>
        <begin position="38"/>
        <end position="270"/>
    </location>
</feature>
<evidence type="ECO:0000256" key="1">
    <source>
        <dbReference type="ARBA" id="ARBA00001974"/>
    </source>
</evidence>
<keyword evidence="4" id="KW-0560">Oxidoreductase</keyword>
<dbReference type="InterPro" id="IPR006094">
    <property type="entry name" value="Oxid_FAD_bind_N"/>
</dbReference>
<dbReference type="Pfam" id="PF01565">
    <property type="entry name" value="FAD_binding_4"/>
    <property type="match status" value="1"/>
</dbReference>
<comment type="cofactor">
    <cofactor evidence="1">
        <name>FAD</name>
        <dbReference type="ChEBI" id="CHEBI:57692"/>
    </cofactor>
</comment>
<dbReference type="InterPro" id="IPR036318">
    <property type="entry name" value="FAD-bd_PCMH-like_sf"/>
</dbReference>
<dbReference type="Pfam" id="PF13183">
    <property type="entry name" value="Fer4_8"/>
    <property type="match status" value="1"/>
</dbReference>
<evidence type="ECO:0000313" key="8">
    <source>
        <dbReference type="Proteomes" id="UP000198327"/>
    </source>
</evidence>
<evidence type="ECO:0000313" key="7">
    <source>
        <dbReference type="EMBL" id="SNT35702.1"/>
    </source>
</evidence>
<dbReference type="InterPro" id="IPR004017">
    <property type="entry name" value="Cys_rich_dom"/>
</dbReference>
<dbReference type="RefSeq" id="WP_089250308.1">
    <property type="nucleotide sequence ID" value="NZ_FZOW01000015.1"/>
</dbReference>
<dbReference type="SUPFAM" id="SSF56176">
    <property type="entry name" value="FAD-binding/transporter-associated domain-like"/>
    <property type="match status" value="1"/>
</dbReference>
<dbReference type="GO" id="GO:0071949">
    <property type="term" value="F:FAD binding"/>
    <property type="evidence" value="ECO:0007669"/>
    <property type="project" value="InterPro"/>
</dbReference>
<dbReference type="GO" id="GO:0004458">
    <property type="term" value="F:D-lactate dehydrogenase (cytochrome) activity"/>
    <property type="evidence" value="ECO:0007669"/>
    <property type="project" value="TreeGrafter"/>
</dbReference>
<evidence type="ECO:0000256" key="2">
    <source>
        <dbReference type="ARBA" id="ARBA00022630"/>
    </source>
</evidence>
<sequence>MAVRYTDPRLVMLLDSATAEVDFSKRRRAEYSYDASNYRLGPAAVACPRSTAEVVELVKVCHDAQASLTVRGGGTSMAGNAVGEGLVIDVSRHMHAIRSIDPSSKTAVVEPGVALGELAKAVEAATGGNLTFAPDPSSKSRATVGGSIANDACGNHSVRYGRMSDHVVALDLVLADGTQVTATRTGLQATHPDDAAAATRAEQIACELRALASGNLANFRLELGRIPRQVSGYHLSHLLPENGFDVARSLAGSEGTCAVVVAATVRLVDVPPSALLLILGYENIVDAARDVPAILEFAPAAVEGIDELIVDTMRARRGVDTVSELPSGHAWLYVDLDGGDIDSVAEQARNLLERLGQQGRVLDGREVRDPAARARLWRVREDGAGLSSRLELPDGAGNVSSWPGWEDSAVAPEKLADYLVDFRALLSRFDLIGVMYGHFGAGCMHIRITFDQRSPEGRSVMAEFLGAAAKLVVEHGGTLSGEHGDGRARSALLGTMYSPQMMGAFARFKQIFDPTGVLNPGIIVEAPAVTQDLALDGVPSLQWRTSFALHEVGESAGANDFAEAVQRCIGVGRCRSRSGGVMCPSYRATGDEKDSTRGRARVLQEMVRGSRTTREGWQSQEVREALDLCLSCKACSTDSPTGVDMATYKSEFFDHYYTGRRRPMAHYSLGWLPTWLKITSRISPIVNAALSTPLKSVMLRMGGLTTERELPPFAPRKKLRRAVGTTHGPAGDIVLLVDTFTKGFRPEVAGAAKRVIEDAGHRADVRTELCCGLTWISTGQLPHARKQLAATAEVLDDRSDRPIVVTEPSCAAALKKDLPELVDSDAARRVSARIRSFAEQVTAQTEKGWRPRHAVPAEVTVQTHCHEYAVFGAQTQQRALHAAGVETVREATGCCGVAGNFGFERNHFATSMQVAEQALGPALDASQDATILADGFSCHMQVRQLTEPTPNASQHLAQILDPQPQGEAHR</sequence>
<dbReference type="InterPro" id="IPR016166">
    <property type="entry name" value="FAD-bd_PCMH"/>
</dbReference>
<evidence type="ECO:0000259" key="6">
    <source>
        <dbReference type="PROSITE" id="PS51387"/>
    </source>
</evidence>
<organism evidence="7 8">
    <name type="scientific">Rhodococcoides kyotonense</name>
    <dbReference type="NCBI Taxonomy" id="398843"/>
    <lineage>
        <taxon>Bacteria</taxon>
        <taxon>Bacillati</taxon>
        <taxon>Actinomycetota</taxon>
        <taxon>Actinomycetes</taxon>
        <taxon>Mycobacteriales</taxon>
        <taxon>Nocardiaceae</taxon>
        <taxon>Rhodococcoides</taxon>
    </lineage>
</organism>
<dbReference type="Gene3D" id="3.30.70.2740">
    <property type="match status" value="1"/>
</dbReference>
<feature type="region of interest" description="Disordered" evidence="5">
    <location>
        <begin position="948"/>
        <end position="970"/>
    </location>
</feature>
<accession>A0A239M099</accession>
<proteinExistence type="predicted"/>
<evidence type="ECO:0000256" key="5">
    <source>
        <dbReference type="SAM" id="MobiDB-lite"/>
    </source>
</evidence>
<dbReference type="InterPro" id="IPR016164">
    <property type="entry name" value="FAD-linked_Oxase-like_C"/>
</dbReference>
<dbReference type="InterPro" id="IPR016169">
    <property type="entry name" value="FAD-bd_PCMH_sub2"/>
</dbReference>
<dbReference type="PANTHER" id="PTHR11748:SF119">
    <property type="entry name" value="D-2-HYDROXYGLUTARATE DEHYDROGENASE"/>
    <property type="match status" value="1"/>
</dbReference>
<dbReference type="Pfam" id="PF02913">
    <property type="entry name" value="FAD-oxidase_C"/>
    <property type="match status" value="1"/>
</dbReference>
<dbReference type="PROSITE" id="PS51387">
    <property type="entry name" value="FAD_PCMH"/>
    <property type="match status" value="1"/>
</dbReference>
<evidence type="ECO:0000256" key="4">
    <source>
        <dbReference type="ARBA" id="ARBA00023002"/>
    </source>
</evidence>
<keyword evidence="3" id="KW-0274">FAD</keyword>
<reference evidence="8" key="1">
    <citation type="submission" date="2017-06" db="EMBL/GenBank/DDBJ databases">
        <authorList>
            <person name="Varghese N."/>
            <person name="Submissions S."/>
        </authorList>
    </citation>
    <scope>NUCLEOTIDE SEQUENCE [LARGE SCALE GENOMIC DNA]</scope>
    <source>
        <strain evidence="8">JCM 23211</strain>
    </source>
</reference>
<dbReference type="SUPFAM" id="SSF55103">
    <property type="entry name" value="FAD-linked oxidases, C-terminal domain"/>
    <property type="match status" value="1"/>
</dbReference>
<dbReference type="PANTHER" id="PTHR11748">
    <property type="entry name" value="D-LACTATE DEHYDROGENASE"/>
    <property type="match status" value="1"/>
</dbReference>
<protein>
    <submittedName>
        <fullName evidence="7">FAD/FMN-containing dehydrogenase</fullName>
    </submittedName>
</protein>
<keyword evidence="8" id="KW-1185">Reference proteome</keyword>
<keyword evidence="2" id="KW-0285">Flavoprotein</keyword>
<dbReference type="Pfam" id="PF02754">
    <property type="entry name" value="CCG"/>
    <property type="match status" value="2"/>
</dbReference>
<dbReference type="EMBL" id="FZOW01000015">
    <property type="protein sequence ID" value="SNT35702.1"/>
    <property type="molecule type" value="Genomic_DNA"/>
</dbReference>
<dbReference type="InterPro" id="IPR017896">
    <property type="entry name" value="4Fe4S_Fe-S-bd"/>
</dbReference>
<dbReference type="Proteomes" id="UP000198327">
    <property type="component" value="Unassembled WGS sequence"/>
</dbReference>
<dbReference type="Gene3D" id="3.30.465.10">
    <property type="match status" value="1"/>
</dbReference>
<name>A0A239M099_9NOCA</name>
<gene>
    <name evidence="7" type="ORF">SAMN05421642_11531</name>
</gene>
<evidence type="ECO:0000256" key="3">
    <source>
        <dbReference type="ARBA" id="ARBA00022827"/>
    </source>
</evidence>